<dbReference type="Proteomes" id="UP000075880">
    <property type="component" value="Unassembled WGS sequence"/>
</dbReference>
<dbReference type="AlphaFoldDB" id="A0A182IWY0"/>
<dbReference type="VEuPathDB" id="VectorBase:AATE007071"/>
<accession>A0A182IWY0</accession>
<protein>
    <recommendedName>
        <fullName evidence="5">28S ribosomal protein S27, mitochondrial</fullName>
    </recommendedName>
</protein>
<comment type="subcellular location">
    <subcellularLocation>
        <location evidence="1">Mitochondrion</location>
    </subcellularLocation>
</comment>
<reference evidence="3" key="2">
    <citation type="submission" date="2022-08" db="UniProtKB">
        <authorList>
            <consortium name="EnsemblMetazoa"/>
        </authorList>
    </citation>
    <scope>IDENTIFICATION</scope>
    <source>
        <strain evidence="3">EBRO</strain>
    </source>
</reference>
<dbReference type="Pfam" id="PF10037">
    <property type="entry name" value="MRP-S27"/>
    <property type="match status" value="1"/>
</dbReference>
<dbReference type="OrthoDB" id="19830at2759"/>
<dbReference type="PANTHER" id="PTHR21393">
    <property type="entry name" value="MITOCHONDRIAL 28S RIBOSOMAL PROTEIN S27"/>
    <property type="match status" value="1"/>
</dbReference>
<feature type="coiled-coil region" evidence="2">
    <location>
        <begin position="370"/>
        <end position="409"/>
    </location>
</feature>
<dbReference type="PANTHER" id="PTHR21393:SF0">
    <property type="entry name" value="SMALL RIBOSOMAL SUBUNIT PROTEIN MS27"/>
    <property type="match status" value="1"/>
</dbReference>
<dbReference type="GO" id="GO:0005739">
    <property type="term" value="C:mitochondrion"/>
    <property type="evidence" value="ECO:0007669"/>
    <property type="project" value="UniProtKB-SubCell"/>
</dbReference>
<keyword evidence="2" id="KW-0175">Coiled coil</keyword>
<evidence type="ECO:0000313" key="3">
    <source>
        <dbReference type="EnsemblMetazoa" id="AATE007071-PA.1"/>
    </source>
</evidence>
<dbReference type="EnsemblMetazoa" id="ENSAATROPT013932">
    <property type="protein sequence ID" value="ENSAATROPP012691"/>
    <property type="gene ID" value="ENSAATROPG011306"/>
</dbReference>
<reference evidence="4" key="1">
    <citation type="submission" date="2021-09" db="EMBL/GenBank/DDBJ databases">
        <authorList>
            <consortium name="Infravec"/>
            <person name="Campbell I L."/>
            <person name="Maslen G."/>
            <person name="Yates A."/>
        </authorList>
    </citation>
    <scope>NUCLEOTIDE SEQUENCE [LARGE SCALE GENOMIC DNA]</scope>
    <source>
        <strain evidence="4">Infravec2 EBRE</strain>
    </source>
</reference>
<evidence type="ECO:0000256" key="2">
    <source>
        <dbReference type="SAM" id="Coils"/>
    </source>
</evidence>
<proteinExistence type="predicted"/>
<sequence>MFRIFVQRNPLAVTGWCLARRTFLSDAYQCRDAWNARLATPILEKVNLDTLYYDLEQRFQQKSKISAIDIDIYANKLLDEAHIDEIADLLYKFRLTEETSSTLDSTHHALVRNYLDHKCYGQLVDVLNNRIGYGVFLDDYSANLALDQLIKAKEFRYAARIATLLALQEDFTNPITKALSLYGCYRYARAPDAEHFEDLAPVEQEVGTVEAPKKKKKDEIKVRVKFLRNEFFDDHFDLKDSQLLLGKTFAELGRSYGGASNAVGLNCELLGHTLYKKYEQGLVYAKANAGKEVNEEVLAMIRAVLEKEQNKDDEKYAAYCDAIDKSSFTINKESFEKQLLGLVQKSVAENESLQIEAQRKTYSDWCTLRQQRLDEELNRLQRAKRLKEIEQLTVDMEKEEQKLWFFENEDKIDLQIDSKRVFYPKRWFGKKKKPRTVDVDYVPPEVRQRNQA</sequence>
<dbReference type="InterPro" id="IPR034913">
    <property type="entry name" value="mS27/PTCD2"/>
</dbReference>
<name>A0A182IWY0_ANOAO</name>
<evidence type="ECO:0008006" key="5">
    <source>
        <dbReference type="Google" id="ProtNLM"/>
    </source>
</evidence>
<dbReference type="InterPro" id="IPR019266">
    <property type="entry name" value="Ribosomal_mS27"/>
</dbReference>
<organism evidence="3">
    <name type="scientific">Anopheles atroparvus</name>
    <name type="common">European mosquito</name>
    <dbReference type="NCBI Taxonomy" id="41427"/>
    <lineage>
        <taxon>Eukaryota</taxon>
        <taxon>Metazoa</taxon>
        <taxon>Ecdysozoa</taxon>
        <taxon>Arthropoda</taxon>
        <taxon>Hexapoda</taxon>
        <taxon>Insecta</taxon>
        <taxon>Pterygota</taxon>
        <taxon>Neoptera</taxon>
        <taxon>Endopterygota</taxon>
        <taxon>Diptera</taxon>
        <taxon>Nematocera</taxon>
        <taxon>Culicoidea</taxon>
        <taxon>Culicidae</taxon>
        <taxon>Anophelinae</taxon>
        <taxon>Anopheles</taxon>
    </lineage>
</organism>
<evidence type="ECO:0000313" key="4">
    <source>
        <dbReference type="Proteomes" id="UP000075880"/>
    </source>
</evidence>
<keyword evidence="4" id="KW-1185">Reference proteome</keyword>
<dbReference type="EnsemblMetazoa" id="AATE007071-RA">
    <property type="protein sequence ID" value="AATE007071-PA.1"/>
    <property type="gene ID" value="AATE007071"/>
</dbReference>
<evidence type="ECO:0000256" key="1">
    <source>
        <dbReference type="ARBA" id="ARBA00004173"/>
    </source>
</evidence>
<dbReference type="STRING" id="41427.A0A182IWY0"/>